<dbReference type="Proteomes" id="UP000478417">
    <property type="component" value="Unassembled WGS sequence"/>
</dbReference>
<comment type="similarity">
    <text evidence="1">Belongs to the methylmalonyl-CoA epimerase family.</text>
</comment>
<dbReference type="GO" id="GO:0046872">
    <property type="term" value="F:metal ion binding"/>
    <property type="evidence" value="ECO:0007669"/>
    <property type="project" value="UniProtKB-KW"/>
</dbReference>
<dbReference type="EMBL" id="JAAGNX010000002">
    <property type="protein sequence ID" value="NDV62821.1"/>
    <property type="molecule type" value="Genomic_DNA"/>
</dbReference>
<evidence type="ECO:0000259" key="3">
    <source>
        <dbReference type="PROSITE" id="PS51819"/>
    </source>
</evidence>
<dbReference type="CDD" id="cd07249">
    <property type="entry name" value="MMCE"/>
    <property type="match status" value="1"/>
</dbReference>
<gene>
    <name evidence="4" type="primary">mce</name>
    <name evidence="4" type="ORF">G0Q06_10195</name>
</gene>
<protein>
    <submittedName>
        <fullName evidence="4">Methylmalonyl-CoA epimerase</fullName>
        <ecNumber evidence="4">5.1.99.1</ecNumber>
    </submittedName>
</protein>
<dbReference type="Pfam" id="PF13669">
    <property type="entry name" value="Glyoxalase_4"/>
    <property type="match status" value="1"/>
</dbReference>
<name>A0A6B2M1D8_9BACT</name>
<comment type="caution">
    <text evidence="4">The sequence shown here is derived from an EMBL/GenBank/DDBJ whole genome shotgun (WGS) entry which is preliminary data.</text>
</comment>
<dbReference type="Gene3D" id="3.10.180.10">
    <property type="entry name" value="2,3-Dihydroxybiphenyl 1,2-Dioxygenase, domain 1"/>
    <property type="match status" value="1"/>
</dbReference>
<dbReference type="RefSeq" id="WP_163965370.1">
    <property type="nucleotide sequence ID" value="NZ_JAAGNX010000002.1"/>
</dbReference>
<evidence type="ECO:0000313" key="4">
    <source>
        <dbReference type="EMBL" id="NDV62821.1"/>
    </source>
</evidence>
<dbReference type="GO" id="GO:0004493">
    <property type="term" value="F:methylmalonyl-CoA epimerase activity"/>
    <property type="evidence" value="ECO:0007669"/>
    <property type="project" value="UniProtKB-EC"/>
</dbReference>
<dbReference type="SUPFAM" id="SSF54593">
    <property type="entry name" value="Glyoxalase/Bleomycin resistance protein/Dihydroxybiphenyl dioxygenase"/>
    <property type="match status" value="1"/>
</dbReference>
<dbReference type="GO" id="GO:0046491">
    <property type="term" value="P:L-methylmalonyl-CoA metabolic process"/>
    <property type="evidence" value="ECO:0007669"/>
    <property type="project" value="TreeGrafter"/>
</dbReference>
<evidence type="ECO:0000256" key="2">
    <source>
        <dbReference type="ARBA" id="ARBA00022723"/>
    </source>
</evidence>
<dbReference type="AlphaFoldDB" id="A0A6B2M1D8"/>
<keyword evidence="4" id="KW-0413">Isomerase</keyword>
<evidence type="ECO:0000313" key="5">
    <source>
        <dbReference type="Proteomes" id="UP000478417"/>
    </source>
</evidence>
<keyword evidence="2" id="KW-0479">Metal-binding</keyword>
<evidence type="ECO:0000256" key="1">
    <source>
        <dbReference type="ARBA" id="ARBA00009308"/>
    </source>
</evidence>
<dbReference type="PANTHER" id="PTHR43048">
    <property type="entry name" value="METHYLMALONYL-COA EPIMERASE"/>
    <property type="match status" value="1"/>
</dbReference>
<dbReference type="InterPro" id="IPR017515">
    <property type="entry name" value="MeMalonyl-CoA_epimerase"/>
</dbReference>
<reference evidence="4 5" key="1">
    <citation type="submission" date="2020-02" db="EMBL/GenBank/DDBJ databases">
        <title>Albibacoteraceae fam. nov., the first described family within the subdivision 4 Verrucomicrobia.</title>
        <authorList>
            <person name="Xi F."/>
        </authorList>
    </citation>
    <scope>NUCLEOTIDE SEQUENCE [LARGE SCALE GENOMIC DNA]</scope>
    <source>
        <strain evidence="4 5">CK1056</strain>
    </source>
</reference>
<dbReference type="EC" id="5.1.99.1" evidence="4"/>
<dbReference type="InterPro" id="IPR037523">
    <property type="entry name" value="VOC_core"/>
</dbReference>
<dbReference type="NCBIfam" id="TIGR03081">
    <property type="entry name" value="metmalonyl_epim"/>
    <property type="match status" value="1"/>
</dbReference>
<dbReference type="InterPro" id="IPR051785">
    <property type="entry name" value="MMCE/EMCE_epimerase"/>
</dbReference>
<dbReference type="PROSITE" id="PS51819">
    <property type="entry name" value="VOC"/>
    <property type="match status" value="1"/>
</dbReference>
<organism evidence="4 5">
    <name type="scientific">Oceanipulchritudo coccoides</name>
    <dbReference type="NCBI Taxonomy" id="2706888"/>
    <lineage>
        <taxon>Bacteria</taxon>
        <taxon>Pseudomonadati</taxon>
        <taxon>Verrucomicrobiota</taxon>
        <taxon>Opitutia</taxon>
        <taxon>Puniceicoccales</taxon>
        <taxon>Oceanipulchritudinaceae</taxon>
        <taxon>Oceanipulchritudo</taxon>
    </lineage>
</organism>
<dbReference type="PANTHER" id="PTHR43048:SF3">
    <property type="entry name" value="METHYLMALONYL-COA EPIMERASE, MITOCHONDRIAL"/>
    <property type="match status" value="1"/>
</dbReference>
<keyword evidence="5" id="KW-1185">Reference proteome</keyword>
<accession>A0A6B2M1D8</accession>
<sequence length="134" mass="14623">MIQQIDHIGIAVKSLEEGVSYYEKTLGLKCESIEEVASQKVKTAFFHVGEVHIELLEATDPESPIAKFLEKNGEGVHHIAFRTDNITEQLGSAAAAGARLIHEVPFEGAANKLVAFLHPKSTHGVLTEFCANKE</sequence>
<feature type="domain" description="VOC" evidence="3">
    <location>
        <begin position="4"/>
        <end position="132"/>
    </location>
</feature>
<proteinExistence type="inferred from homology"/>
<dbReference type="InterPro" id="IPR029068">
    <property type="entry name" value="Glyas_Bleomycin-R_OHBP_Dase"/>
</dbReference>